<feature type="transmembrane region" description="Helical" evidence="3">
    <location>
        <begin position="47"/>
        <end position="67"/>
    </location>
</feature>
<evidence type="ECO:0000256" key="2">
    <source>
        <dbReference type="ARBA" id="ARBA00035112"/>
    </source>
</evidence>
<dbReference type="Proteomes" id="UP000250140">
    <property type="component" value="Unassembled WGS sequence"/>
</dbReference>
<evidence type="ECO:0008006" key="6">
    <source>
        <dbReference type="Google" id="ProtNLM"/>
    </source>
</evidence>
<dbReference type="PANTHER" id="PTHR33365">
    <property type="entry name" value="YALI0B05434P"/>
    <property type="match status" value="1"/>
</dbReference>
<keyword evidence="3" id="KW-1133">Transmembrane helix</keyword>
<evidence type="ECO:0000313" key="4">
    <source>
        <dbReference type="EMBL" id="OCL09202.1"/>
    </source>
</evidence>
<accession>A0A8E2F263</accession>
<sequence>MPSPANEEGTERLLAKDHFDDISDNEIGQSRHHTPQALSRTKLPTSFGTKLSVSVNVLFFLCILFLLRMRSSQNAPFTQVLYSPAQSAIQYETVLFNEGSETRGVQSEYIGISDSADAAWEEIDFVILRIDKQSATKLTHPTLGIPGDTGSYVVTLDVFHQLHCLNMIRKSLFPEKYHYWDGENPELEMTHKVHCVEQLRQSLMCSSDITPIPWRWVDEAQESFPSSVTSHTCRNFSNIHEWAKEHALPGGWLAFDAKTKIEY</sequence>
<evidence type="ECO:0000256" key="1">
    <source>
        <dbReference type="ARBA" id="ARBA00004685"/>
    </source>
</evidence>
<evidence type="ECO:0000256" key="3">
    <source>
        <dbReference type="SAM" id="Phobius"/>
    </source>
</evidence>
<keyword evidence="3" id="KW-0812">Transmembrane</keyword>
<protein>
    <recommendedName>
        <fullName evidence="6">Tat pathway signal sequence</fullName>
    </recommendedName>
</protein>
<comment type="pathway">
    <text evidence="1">Mycotoxin biosynthesis.</text>
</comment>
<gene>
    <name evidence="4" type="ORF">AOQ84DRAFT_339305</name>
</gene>
<dbReference type="Pfam" id="PF11807">
    <property type="entry name" value="UstYa"/>
    <property type="match status" value="1"/>
</dbReference>
<name>A0A8E2F263_9PEZI</name>
<dbReference type="PANTHER" id="PTHR33365:SF4">
    <property type="entry name" value="CYCLOCHLOROTINE BIOSYNTHESIS PROTEIN O"/>
    <property type="match status" value="1"/>
</dbReference>
<organism evidence="4 5">
    <name type="scientific">Glonium stellatum</name>
    <dbReference type="NCBI Taxonomy" id="574774"/>
    <lineage>
        <taxon>Eukaryota</taxon>
        <taxon>Fungi</taxon>
        <taxon>Dikarya</taxon>
        <taxon>Ascomycota</taxon>
        <taxon>Pezizomycotina</taxon>
        <taxon>Dothideomycetes</taxon>
        <taxon>Pleosporomycetidae</taxon>
        <taxon>Gloniales</taxon>
        <taxon>Gloniaceae</taxon>
        <taxon>Glonium</taxon>
    </lineage>
</organism>
<evidence type="ECO:0000313" key="5">
    <source>
        <dbReference type="Proteomes" id="UP000250140"/>
    </source>
</evidence>
<dbReference type="OrthoDB" id="3687641at2759"/>
<dbReference type="GO" id="GO:0043386">
    <property type="term" value="P:mycotoxin biosynthetic process"/>
    <property type="evidence" value="ECO:0007669"/>
    <property type="project" value="InterPro"/>
</dbReference>
<reference evidence="4 5" key="1">
    <citation type="journal article" date="2016" name="Nat. Commun.">
        <title>Ectomycorrhizal ecology is imprinted in the genome of the dominant symbiotic fungus Cenococcum geophilum.</title>
        <authorList>
            <consortium name="DOE Joint Genome Institute"/>
            <person name="Peter M."/>
            <person name="Kohler A."/>
            <person name="Ohm R.A."/>
            <person name="Kuo A."/>
            <person name="Krutzmann J."/>
            <person name="Morin E."/>
            <person name="Arend M."/>
            <person name="Barry K.W."/>
            <person name="Binder M."/>
            <person name="Choi C."/>
            <person name="Clum A."/>
            <person name="Copeland A."/>
            <person name="Grisel N."/>
            <person name="Haridas S."/>
            <person name="Kipfer T."/>
            <person name="LaButti K."/>
            <person name="Lindquist E."/>
            <person name="Lipzen A."/>
            <person name="Maire R."/>
            <person name="Meier B."/>
            <person name="Mihaltcheva S."/>
            <person name="Molinier V."/>
            <person name="Murat C."/>
            <person name="Poggeler S."/>
            <person name="Quandt C.A."/>
            <person name="Sperisen C."/>
            <person name="Tritt A."/>
            <person name="Tisserant E."/>
            <person name="Crous P.W."/>
            <person name="Henrissat B."/>
            <person name="Nehls U."/>
            <person name="Egli S."/>
            <person name="Spatafora J.W."/>
            <person name="Grigoriev I.V."/>
            <person name="Martin F.M."/>
        </authorList>
    </citation>
    <scope>NUCLEOTIDE SEQUENCE [LARGE SCALE GENOMIC DNA]</scope>
    <source>
        <strain evidence="4 5">CBS 207.34</strain>
    </source>
</reference>
<dbReference type="InterPro" id="IPR021765">
    <property type="entry name" value="UstYa-like"/>
</dbReference>
<comment type="similarity">
    <text evidence="2">Belongs to the ustYa family.</text>
</comment>
<dbReference type="EMBL" id="KV749486">
    <property type="protein sequence ID" value="OCL09202.1"/>
    <property type="molecule type" value="Genomic_DNA"/>
</dbReference>
<dbReference type="AlphaFoldDB" id="A0A8E2F263"/>
<keyword evidence="3" id="KW-0472">Membrane</keyword>
<keyword evidence="5" id="KW-1185">Reference proteome</keyword>
<proteinExistence type="inferred from homology"/>